<keyword evidence="3" id="KW-0731">Sigma factor</keyword>
<dbReference type="OrthoDB" id="1706725at2"/>
<evidence type="ECO:0000313" key="9">
    <source>
        <dbReference type="Proteomes" id="UP000287969"/>
    </source>
</evidence>
<dbReference type="PANTHER" id="PTHR43133">
    <property type="entry name" value="RNA POLYMERASE ECF-TYPE SIGMA FACTO"/>
    <property type="match status" value="1"/>
</dbReference>
<sequence length="176" mass="20750">MGGEKVDEQLKLLKNGDEQAFEEFVIKYRKQAVTFAMSILKDYYAAEDIVQDSFAVFYVYRERLNNYSTAKSYLFSIIHNKTVDYIRKNNKNLNLKFGAVSTFSPEEQVINKEKEERFTRSFNSLNFNQKKVLYLYAFQELSYKEIAEILGMSLAQVKITIFRARKKLKDFYGEVD</sequence>
<dbReference type="InterPro" id="IPR007627">
    <property type="entry name" value="RNA_pol_sigma70_r2"/>
</dbReference>
<dbReference type="InterPro" id="IPR014284">
    <property type="entry name" value="RNA_pol_sigma-70_dom"/>
</dbReference>
<keyword evidence="2" id="KW-0805">Transcription regulation</keyword>
<evidence type="ECO:0000313" key="8">
    <source>
        <dbReference type="EMBL" id="QAT61681.1"/>
    </source>
</evidence>
<keyword evidence="5" id="KW-0804">Transcription</keyword>
<organism evidence="8 9">
    <name type="scientific">Acidilutibacter cellobiosedens</name>
    <dbReference type="NCBI Taxonomy" id="2507161"/>
    <lineage>
        <taxon>Bacteria</taxon>
        <taxon>Bacillati</taxon>
        <taxon>Bacillota</taxon>
        <taxon>Tissierellia</taxon>
        <taxon>Tissierellales</taxon>
        <taxon>Acidilutibacteraceae</taxon>
        <taxon>Acidilutibacter</taxon>
    </lineage>
</organism>
<evidence type="ECO:0000256" key="1">
    <source>
        <dbReference type="ARBA" id="ARBA00010641"/>
    </source>
</evidence>
<evidence type="ECO:0000256" key="5">
    <source>
        <dbReference type="ARBA" id="ARBA00023163"/>
    </source>
</evidence>
<reference evidence="9" key="1">
    <citation type="submission" date="2019-01" db="EMBL/GenBank/DDBJ databases">
        <title>Draft genomes of a novel of Sporanaerobacter strains.</title>
        <authorList>
            <person name="Ma S."/>
        </authorList>
    </citation>
    <scope>NUCLEOTIDE SEQUENCE [LARGE SCALE GENOMIC DNA]</scope>
    <source>
        <strain evidence="9">NJN-17</strain>
    </source>
</reference>
<dbReference type="GO" id="GO:0006352">
    <property type="term" value="P:DNA-templated transcription initiation"/>
    <property type="evidence" value="ECO:0007669"/>
    <property type="project" value="InterPro"/>
</dbReference>
<evidence type="ECO:0000259" key="6">
    <source>
        <dbReference type="Pfam" id="PF04542"/>
    </source>
</evidence>
<dbReference type="PANTHER" id="PTHR43133:SF8">
    <property type="entry name" value="RNA POLYMERASE SIGMA FACTOR HI_1459-RELATED"/>
    <property type="match status" value="1"/>
</dbReference>
<dbReference type="Proteomes" id="UP000287969">
    <property type="component" value="Chromosome"/>
</dbReference>
<evidence type="ECO:0000256" key="3">
    <source>
        <dbReference type="ARBA" id="ARBA00023082"/>
    </source>
</evidence>
<feature type="domain" description="RNA polymerase sigma-70 region 2" evidence="6">
    <location>
        <begin position="26"/>
        <end position="90"/>
    </location>
</feature>
<keyword evidence="9" id="KW-1185">Reference proteome</keyword>
<dbReference type="Pfam" id="PF04542">
    <property type="entry name" value="Sigma70_r2"/>
    <property type="match status" value="1"/>
</dbReference>
<comment type="similarity">
    <text evidence="1">Belongs to the sigma-70 factor family. ECF subfamily.</text>
</comment>
<dbReference type="Pfam" id="PF08281">
    <property type="entry name" value="Sigma70_r4_2"/>
    <property type="match status" value="1"/>
</dbReference>
<protein>
    <submittedName>
        <fullName evidence="8">RNA polymerase sigma factor</fullName>
    </submittedName>
</protein>
<dbReference type="InterPro" id="IPR039425">
    <property type="entry name" value="RNA_pol_sigma-70-like"/>
</dbReference>
<dbReference type="InterPro" id="IPR013324">
    <property type="entry name" value="RNA_pol_sigma_r3/r4-like"/>
</dbReference>
<dbReference type="EMBL" id="CP035282">
    <property type="protein sequence ID" value="QAT61681.1"/>
    <property type="molecule type" value="Genomic_DNA"/>
</dbReference>
<keyword evidence="4" id="KW-0238">DNA-binding</keyword>
<feature type="domain" description="RNA polymerase sigma factor 70 region 4 type 2" evidence="7">
    <location>
        <begin position="118"/>
        <end position="168"/>
    </location>
</feature>
<gene>
    <name evidence="8" type="ORF">EQM13_08820</name>
</gene>
<dbReference type="KEGG" id="spoa:EQM13_08820"/>
<evidence type="ECO:0000256" key="2">
    <source>
        <dbReference type="ARBA" id="ARBA00023015"/>
    </source>
</evidence>
<dbReference type="InterPro" id="IPR036388">
    <property type="entry name" value="WH-like_DNA-bd_sf"/>
</dbReference>
<dbReference type="Gene3D" id="1.10.10.10">
    <property type="entry name" value="Winged helix-like DNA-binding domain superfamily/Winged helix DNA-binding domain"/>
    <property type="match status" value="1"/>
</dbReference>
<dbReference type="SUPFAM" id="SSF88659">
    <property type="entry name" value="Sigma3 and sigma4 domains of RNA polymerase sigma factors"/>
    <property type="match status" value="1"/>
</dbReference>
<dbReference type="NCBIfam" id="TIGR02937">
    <property type="entry name" value="sigma70-ECF"/>
    <property type="match status" value="1"/>
</dbReference>
<evidence type="ECO:0000256" key="4">
    <source>
        <dbReference type="ARBA" id="ARBA00023125"/>
    </source>
</evidence>
<dbReference type="AlphaFoldDB" id="A0A410QCG6"/>
<dbReference type="Gene3D" id="1.10.1740.10">
    <property type="match status" value="1"/>
</dbReference>
<evidence type="ECO:0000259" key="7">
    <source>
        <dbReference type="Pfam" id="PF08281"/>
    </source>
</evidence>
<dbReference type="GO" id="GO:0016987">
    <property type="term" value="F:sigma factor activity"/>
    <property type="evidence" value="ECO:0007669"/>
    <property type="project" value="UniProtKB-KW"/>
</dbReference>
<proteinExistence type="inferred from homology"/>
<dbReference type="SUPFAM" id="SSF88946">
    <property type="entry name" value="Sigma2 domain of RNA polymerase sigma factors"/>
    <property type="match status" value="1"/>
</dbReference>
<dbReference type="GO" id="GO:0003677">
    <property type="term" value="F:DNA binding"/>
    <property type="evidence" value="ECO:0007669"/>
    <property type="project" value="UniProtKB-KW"/>
</dbReference>
<accession>A0A410QCG6</accession>
<name>A0A410QCG6_9FIRM</name>
<dbReference type="CDD" id="cd06171">
    <property type="entry name" value="Sigma70_r4"/>
    <property type="match status" value="1"/>
</dbReference>
<dbReference type="InterPro" id="IPR013249">
    <property type="entry name" value="RNA_pol_sigma70_r4_t2"/>
</dbReference>
<dbReference type="InterPro" id="IPR013325">
    <property type="entry name" value="RNA_pol_sigma_r2"/>
</dbReference>